<dbReference type="EMBL" id="KV878213">
    <property type="protein sequence ID" value="OJJ34061.1"/>
    <property type="molecule type" value="Genomic_DNA"/>
</dbReference>
<dbReference type="Proteomes" id="UP000184383">
    <property type="component" value="Unassembled WGS sequence"/>
</dbReference>
<reference evidence="3" key="1">
    <citation type="journal article" date="2017" name="Genome Biol.">
        <title>Comparative genomics reveals high biological diversity and specific adaptations in the industrially and medically important fungal genus Aspergillus.</title>
        <authorList>
            <person name="de Vries R.P."/>
            <person name="Riley R."/>
            <person name="Wiebenga A."/>
            <person name="Aguilar-Osorio G."/>
            <person name="Amillis S."/>
            <person name="Uchima C.A."/>
            <person name="Anderluh G."/>
            <person name="Asadollahi M."/>
            <person name="Askin M."/>
            <person name="Barry K."/>
            <person name="Battaglia E."/>
            <person name="Bayram O."/>
            <person name="Benocci T."/>
            <person name="Braus-Stromeyer S.A."/>
            <person name="Caldana C."/>
            <person name="Canovas D."/>
            <person name="Cerqueira G.C."/>
            <person name="Chen F."/>
            <person name="Chen W."/>
            <person name="Choi C."/>
            <person name="Clum A."/>
            <person name="Dos Santos R.A."/>
            <person name="Damasio A.R."/>
            <person name="Diallinas G."/>
            <person name="Emri T."/>
            <person name="Fekete E."/>
            <person name="Flipphi M."/>
            <person name="Freyberg S."/>
            <person name="Gallo A."/>
            <person name="Gournas C."/>
            <person name="Habgood R."/>
            <person name="Hainaut M."/>
            <person name="Harispe M.L."/>
            <person name="Henrissat B."/>
            <person name="Hilden K.S."/>
            <person name="Hope R."/>
            <person name="Hossain A."/>
            <person name="Karabika E."/>
            <person name="Karaffa L."/>
            <person name="Karanyi Z."/>
            <person name="Krasevec N."/>
            <person name="Kuo A."/>
            <person name="Kusch H."/>
            <person name="LaButti K."/>
            <person name="Lagendijk E.L."/>
            <person name="Lapidus A."/>
            <person name="Levasseur A."/>
            <person name="Lindquist E."/>
            <person name="Lipzen A."/>
            <person name="Logrieco A.F."/>
            <person name="MacCabe A."/>
            <person name="Maekelae M.R."/>
            <person name="Malavazi I."/>
            <person name="Melin P."/>
            <person name="Meyer V."/>
            <person name="Mielnichuk N."/>
            <person name="Miskei M."/>
            <person name="Molnar A.P."/>
            <person name="Mule G."/>
            <person name="Ngan C.Y."/>
            <person name="Orejas M."/>
            <person name="Orosz E."/>
            <person name="Ouedraogo J.P."/>
            <person name="Overkamp K.M."/>
            <person name="Park H.-S."/>
            <person name="Perrone G."/>
            <person name="Piumi F."/>
            <person name="Punt P.J."/>
            <person name="Ram A.F."/>
            <person name="Ramon A."/>
            <person name="Rauscher S."/>
            <person name="Record E."/>
            <person name="Riano-Pachon D.M."/>
            <person name="Robert V."/>
            <person name="Roehrig J."/>
            <person name="Ruller R."/>
            <person name="Salamov A."/>
            <person name="Salih N.S."/>
            <person name="Samson R.A."/>
            <person name="Sandor E."/>
            <person name="Sanguinetti M."/>
            <person name="Schuetze T."/>
            <person name="Sepcic K."/>
            <person name="Shelest E."/>
            <person name="Sherlock G."/>
            <person name="Sophianopoulou V."/>
            <person name="Squina F.M."/>
            <person name="Sun H."/>
            <person name="Susca A."/>
            <person name="Todd R.B."/>
            <person name="Tsang A."/>
            <person name="Unkles S.E."/>
            <person name="van de Wiele N."/>
            <person name="van Rossen-Uffink D."/>
            <person name="Oliveira J.V."/>
            <person name="Vesth T.C."/>
            <person name="Visser J."/>
            <person name="Yu J.-H."/>
            <person name="Zhou M."/>
            <person name="Andersen M.R."/>
            <person name="Archer D.B."/>
            <person name="Baker S.E."/>
            <person name="Benoit I."/>
            <person name="Brakhage A.A."/>
            <person name="Braus G.H."/>
            <person name="Fischer R."/>
            <person name="Frisvad J.C."/>
            <person name="Goldman G.H."/>
            <person name="Houbraken J."/>
            <person name="Oakley B."/>
            <person name="Pocsi I."/>
            <person name="Scazzocchio C."/>
            <person name="Seiboth B."/>
            <person name="vanKuyk P.A."/>
            <person name="Wortman J."/>
            <person name="Dyer P.S."/>
            <person name="Grigoriev I.V."/>
        </authorList>
    </citation>
    <scope>NUCLEOTIDE SEQUENCE [LARGE SCALE GENOMIC DNA]</scope>
    <source>
        <strain evidence="3">DTO 134E9</strain>
    </source>
</reference>
<sequence length="154" mass="16322">MLVTKLSRTITQHIPSQPSSPWGPPRCQSQSRRRLGLLGLLLVVLLGLLLIVLLGLLLSRLLVLALTARGAGVHLLVAVRLGLGAARGRSLLLLALGLLLLGSEVLSNLLALGLGSRCLGDTRILNLVQGLLGTLGSLGSNLSLRHFELENKLR</sequence>
<dbReference type="RefSeq" id="XP_040687737.1">
    <property type="nucleotide sequence ID" value="XM_040838250.1"/>
</dbReference>
<evidence type="ECO:0000313" key="3">
    <source>
        <dbReference type="Proteomes" id="UP000184383"/>
    </source>
</evidence>
<feature type="transmembrane region" description="Helical" evidence="1">
    <location>
        <begin position="35"/>
        <end position="55"/>
    </location>
</feature>
<feature type="transmembrane region" description="Helical" evidence="1">
    <location>
        <begin position="61"/>
        <end position="79"/>
    </location>
</feature>
<keyword evidence="3" id="KW-1185">Reference proteome</keyword>
<organism evidence="2 3">
    <name type="scientific">Aspergillus wentii DTO 134E9</name>
    <dbReference type="NCBI Taxonomy" id="1073089"/>
    <lineage>
        <taxon>Eukaryota</taxon>
        <taxon>Fungi</taxon>
        <taxon>Dikarya</taxon>
        <taxon>Ascomycota</taxon>
        <taxon>Pezizomycotina</taxon>
        <taxon>Eurotiomycetes</taxon>
        <taxon>Eurotiomycetidae</taxon>
        <taxon>Eurotiales</taxon>
        <taxon>Aspergillaceae</taxon>
        <taxon>Aspergillus</taxon>
        <taxon>Aspergillus subgen. Cremei</taxon>
    </lineage>
</organism>
<name>A0A1L9RGL0_ASPWE</name>
<feature type="transmembrane region" description="Helical" evidence="1">
    <location>
        <begin position="91"/>
        <end position="112"/>
    </location>
</feature>
<protein>
    <submittedName>
        <fullName evidence="2">Uncharacterized protein</fullName>
    </submittedName>
</protein>
<dbReference type="VEuPathDB" id="FungiDB:ASPWEDRAFT_557445"/>
<evidence type="ECO:0000256" key="1">
    <source>
        <dbReference type="SAM" id="Phobius"/>
    </source>
</evidence>
<keyword evidence="1" id="KW-1133">Transmembrane helix</keyword>
<keyword evidence="1" id="KW-0472">Membrane</keyword>
<dbReference type="GeneID" id="63754098"/>
<accession>A0A1L9RGL0</accession>
<dbReference type="AlphaFoldDB" id="A0A1L9RGL0"/>
<proteinExistence type="predicted"/>
<evidence type="ECO:0000313" key="2">
    <source>
        <dbReference type="EMBL" id="OJJ34061.1"/>
    </source>
</evidence>
<gene>
    <name evidence="2" type="ORF">ASPWEDRAFT_557445</name>
</gene>
<keyword evidence="1" id="KW-0812">Transmembrane</keyword>
<feature type="transmembrane region" description="Helical" evidence="1">
    <location>
        <begin position="124"/>
        <end position="144"/>
    </location>
</feature>